<evidence type="ECO:0000313" key="2">
    <source>
        <dbReference type="EMBL" id="AEE54055.1"/>
    </source>
</evidence>
<dbReference type="GO" id="GO:0016020">
    <property type="term" value="C:membrane"/>
    <property type="evidence" value="ECO:0007669"/>
    <property type="project" value="TreeGrafter"/>
</dbReference>
<feature type="transmembrane region" description="Helical" evidence="1">
    <location>
        <begin position="257"/>
        <end position="275"/>
    </location>
</feature>
<organism evidence="2 3">
    <name type="scientific">Haliscomenobacter hydrossis (strain ATCC 27775 / DSM 1100 / LMG 10767 / O)</name>
    <dbReference type="NCBI Taxonomy" id="760192"/>
    <lineage>
        <taxon>Bacteria</taxon>
        <taxon>Pseudomonadati</taxon>
        <taxon>Bacteroidota</taxon>
        <taxon>Saprospiria</taxon>
        <taxon>Saprospirales</taxon>
        <taxon>Haliscomenobacteraceae</taxon>
        <taxon>Haliscomenobacter</taxon>
    </lineage>
</organism>
<dbReference type="HOGENOM" id="CLU_043418_0_1_10"/>
<reference key="2">
    <citation type="submission" date="2011-04" db="EMBL/GenBank/DDBJ databases">
        <title>Complete sequence of chromosome of Haliscomenobacter hydrossis DSM 1100.</title>
        <authorList>
            <consortium name="US DOE Joint Genome Institute (JGI-PGF)"/>
            <person name="Lucas S."/>
            <person name="Han J."/>
            <person name="Lapidus A."/>
            <person name="Bruce D."/>
            <person name="Goodwin L."/>
            <person name="Pitluck S."/>
            <person name="Peters L."/>
            <person name="Kyrpides N."/>
            <person name="Mavromatis K."/>
            <person name="Ivanova N."/>
            <person name="Ovchinnikova G."/>
            <person name="Pagani I."/>
            <person name="Daligault H."/>
            <person name="Detter J.C."/>
            <person name="Han C."/>
            <person name="Land M."/>
            <person name="Hauser L."/>
            <person name="Markowitz V."/>
            <person name="Cheng J.-F."/>
            <person name="Hugenholtz P."/>
            <person name="Woyke T."/>
            <person name="Wu D."/>
            <person name="Verbarg S."/>
            <person name="Frueling A."/>
            <person name="Brambilla E."/>
            <person name="Klenk H.-P."/>
            <person name="Eisen J.A."/>
        </authorList>
    </citation>
    <scope>NUCLEOTIDE SEQUENCE</scope>
    <source>
        <strain>DSM 1100</strain>
    </source>
</reference>
<feature type="transmembrane region" description="Helical" evidence="1">
    <location>
        <begin position="29"/>
        <end position="52"/>
    </location>
</feature>
<feature type="transmembrane region" description="Helical" evidence="1">
    <location>
        <begin position="136"/>
        <end position="157"/>
    </location>
</feature>
<evidence type="ECO:0000313" key="3">
    <source>
        <dbReference type="Proteomes" id="UP000008461"/>
    </source>
</evidence>
<keyword evidence="1" id="KW-0472">Membrane</keyword>
<feature type="transmembrane region" description="Helical" evidence="1">
    <location>
        <begin position="64"/>
        <end position="81"/>
    </location>
</feature>
<dbReference type="RefSeq" id="WP_013768576.1">
    <property type="nucleotide sequence ID" value="NC_015510.1"/>
</dbReference>
<name>F4L4Z3_HALH1</name>
<gene>
    <name evidence="2" type="ordered locus">Halhy_6235</name>
</gene>
<accession>F4L4Z3</accession>
<protein>
    <recommendedName>
        <fullName evidence="4">Steroid 5-alpha reductase C-terminal domain-containing protein</fullName>
    </recommendedName>
</protein>
<dbReference type="STRING" id="760192.Halhy_6235"/>
<keyword evidence="3" id="KW-1185">Reference proteome</keyword>
<dbReference type="InterPro" id="IPR010721">
    <property type="entry name" value="UstE-like"/>
</dbReference>
<dbReference type="PANTHER" id="PTHR32251:SF23">
    <property type="entry name" value="3-OXO-5-ALPHA-STEROID 4-DEHYDROGENASE (DUF1295)"/>
    <property type="match status" value="1"/>
</dbReference>
<dbReference type="AlphaFoldDB" id="F4L4Z3"/>
<dbReference type="EMBL" id="CP002691">
    <property type="protein sequence ID" value="AEE54055.1"/>
    <property type="molecule type" value="Genomic_DNA"/>
</dbReference>
<evidence type="ECO:0000256" key="1">
    <source>
        <dbReference type="SAM" id="Phobius"/>
    </source>
</evidence>
<sequence>MLRTIILLILTLIALPIIAFKYDTPLNEAQWAALQSSFYLMLGVALTCFVVSELTKNYSQVDKIWSIVPMAYACFFAQQSAWNLRMVIMAILVSLWAIRLTYNFARRGGYHWIPWKGEEDYRWGVLRQNPLFQRRINWVLFGLFFISLYQNTLIWLFNLPIVVAWEGANQALNGIDYLAIGLFLAFLVIEFIADQQQYDFQTEKYRRIHAGEPLDGEYAQGFCSTGLWRLVRHPNYAAEQGIWLSYYLFSVAATGRWLNWSLTGGILLVLLFLGSSDFSEKISSEKYPGYREYQKKTPRFIFRVFRF</sequence>
<dbReference type="Gene3D" id="1.20.120.1630">
    <property type="match status" value="1"/>
</dbReference>
<feature type="transmembrane region" description="Helical" evidence="1">
    <location>
        <begin position="87"/>
        <end position="105"/>
    </location>
</feature>
<keyword evidence="1" id="KW-0812">Transmembrane</keyword>
<dbReference type="OrthoDB" id="9779233at2"/>
<dbReference type="eggNOG" id="COG3752">
    <property type="taxonomic scope" value="Bacteria"/>
</dbReference>
<dbReference type="PANTHER" id="PTHR32251">
    <property type="entry name" value="3-OXO-5-ALPHA-STEROID 4-DEHYDROGENASE"/>
    <property type="match status" value="1"/>
</dbReference>
<dbReference type="KEGG" id="hhy:Halhy_6235"/>
<reference evidence="2 3" key="1">
    <citation type="journal article" date="2011" name="Stand. Genomic Sci.">
        <title>Complete genome sequence of Haliscomenobacter hydrossis type strain (O).</title>
        <authorList>
            <consortium name="US DOE Joint Genome Institute (JGI-PGF)"/>
            <person name="Daligault H."/>
            <person name="Lapidus A."/>
            <person name="Zeytun A."/>
            <person name="Nolan M."/>
            <person name="Lucas S."/>
            <person name="Del Rio T.G."/>
            <person name="Tice H."/>
            <person name="Cheng J.F."/>
            <person name="Tapia R."/>
            <person name="Han C."/>
            <person name="Goodwin L."/>
            <person name="Pitluck S."/>
            <person name="Liolios K."/>
            <person name="Pagani I."/>
            <person name="Ivanova N."/>
            <person name="Huntemann M."/>
            <person name="Mavromatis K."/>
            <person name="Mikhailova N."/>
            <person name="Pati A."/>
            <person name="Chen A."/>
            <person name="Palaniappan K."/>
            <person name="Land M."/>
            <person name="Hauser L."/>
            <person name="Brambilla E.M."/>
            <person name="Rohde M."/>
            <person name="Verbarg S."/>
            <person name="Goker M."/>
            <person name="Bristow J."/>
            <person name="Eisen J.A."/>
            <person name="Markowitz V."/>
            <person name="Hugenholtz P."/>
            <person name="Kyrpides N.C."/>
            <person name="Klenk H.P."/>
            <person name="Woyke T."/>
        </authorList>
    </citation>
    <scope>NUCLEOTIDE SEQUENCE [LARGE SCALE GENOMIC DNA]</scope>
    <source>
        <strain evidence="3">ATCC 27775 / DSM 1100 / LMG 10767 / O</strain>
    </source>
</reference>
<evidence type="ECO:0008006" key="4">
    <source>
        <dbReference type="Google" id="ProtNLM"/>
    </source>
</evidence>
<feature type="transmembrane region" description="Helical" evidence="1">
    <location>
        <begin position="177"/>
        <end position="193"/>
    </location>
</feature>
<dbReference type="Pfam" id="PF06966">
    <property type="entry name" value="DUF1295"/>
    <property type="match status" value="1"/>
</dbReference>
<keyword evidence="1" id="KW-1133">Transmembrane helix</keyword>
<proteinExistence type="predicted"/>
<dbReference type="Proteomes" id="UP000008461">
    <property type="component" value="Chromosome"/>
</dbReference>